<evidence type="ECO:0000256" key="3">
    <source>
        <dbReference type="ARBA" id="ARBA00022525"/>
    </source>
</evidence>
<dbReference type="PANTHER" id="PTHR28553">
    <property type="entry name" value="NEUROPEPTIDE B"/>
    <property type="match status" value="1"/>
</dbReference>
<protein>
    <submittedName>
        <fullName evidence="7">Uncharacterized protein</fullName>
    </submittedName>
</protein>
<evidence type="ECO:0000256" key="2">
    <source>
        <dbReference type="ARBA" id="ARBA00005292"/>
    </source>
</evidence>
<dbReference type="Pfam" id="PF15180">
    <property type="entry name" value="NPBW"/>
    <property type="match status" value="1"/>
</dbReference>
<reference evidence="7" key="4">
    <citation type="submission" date="2025-08" db="UniProtKB">
        <authorList>
            <consortium name="Ensembl"/>
        </authorList>
    </citation>
    <scope>IDENTIFICATION</scope>
</reference>
<reference evidence="8" key="3">
    <citation type="journal article" date="2014" name="Nature">
        <title>Elephant shark genome provides unique insights into gnathostome evolution.</title>
        <authorList>
            <consortium name="International Elephant Shark Genome Sequencing Consortium"/>
            <person name="Venkatesh B."/>
            <person name="Lee A.P."/>
            <person name="Ravi V."/>
            <person name="Maurya A.K."/>
            <person name="Lian M.M."/>
            <person name="Swann J.B."/>
            <person name="Ohta Y."/>
            <person name="Flajnik M.F."/>
            <person name="Sutoh Y."/>
            <person name="Kasahara M."/>
            <person name="Hoon S."/>
            <person name="Gangu V."/>
            <person name="Roy S.W."/>
            <person name="Irimia M."/>
            <person name="Korzh V."/>
            <person name="Kondrychyn I."/>
            <person name="Lim Z.W."/>
            <person name="Tay B.H."/>
            <person name="Tohari S."/>
            <person name="Kong K.W."/>
            <person name="Ho S."/>
            <person name="Lorente-Galdos B."/>
            <person name="Quilez J."/>
            <person name="Marques-Bonet T."/>
            <person name="Raney B.J."/>
            <person name="Ingham P.W."/>
            <person name="Tay A."/>
            <person name="Hillier L.W."/>
            <person name="Minx P."/>
            <person name="Boehm T."/>
            <person name="Wilson R.K."/>
            <person name="Brenner S."/>
            <person name="Warren W.C."/>
        </authorList>
    </citation>
    <scope>NUCLEOTIDE SEQUENCE [LARGE SCALE GENOMIC DNA]</scope>
</reference>
<dbReference type="PRINTS" id="PR01888">
    <property type="entry name" value="NROPEPTIDEBW"/>
</dbReference>
<reference evidence="7" key="5">
    <citation type="submission" date="2025-09" db="UniProtKB">
        <authorList>
            <consortium name="Ensembl"/>
        </authorList>
    </citation>
    <scope>IDENTIFICATION</scope>
</reference>
<dbReference type="GO" id="GO:0005576">
    <property type="term" value="C:extracellular region"/>
    <property type="evidence" value="ECO:0007669"/>
    <property type="project" value="UniProtKB-SubCell"/>
</dbReference>
<dbReference type="PANTHER" id="PTHR28553:SF2">
    <property type="entry name" value="NEUROPEPTIDE W"/>
    <property type="match status" value="1"/>
</dbReference>
<proteinExistence type="inferred from homology"/>
<organism evidence="7 8">
    <name type="scientific">Callorhinchus milii</name>
    <name type="common">Ghost shark</name>
    <dbReference type="NCBI Taxonomy" id="7868"/>
    <lineage>
        <taxon>Eukaryota</taxon>
        <taxon>Metazoa</taxon>
        <taxon>Chordata</taxon>
        <taxon>Craniata</taxon>
        <taxon>Vertebrata</taxon>
        <taxon>Chondrichthyes</taxon>
        <taxon>Holocephali</taxon>
        <taxon>Chimaeriformes</taxon>
        <taxon>Callorhinchidae</taxon>
        <taxon>Callorhinchus</taxon>
    </lineage>
</organism>
<keyword evidence="8" id="KW-1185">Reference proteome</keyword>
<keyword evidence="4" id="KW-0165">Cleavage on pair of basic residues</keyword>
<name>A0A4W3HWW8_CALMI</name>
<evidence type="ECO:0000256" key="5">
    <source>
        <dbReference type="ARBA" id="ARBA00022729"/>
    </source>
</evidence>
<evidence type="ECO:0000256" key="6">
    <source>
        <dbReference type="SAM" id="MobiDB-lite"/>
    </source>
</evidence>
<dbReference type="InterPro" id="IPR013297">
    <property type="entry name" value="Neuropept_BW_pre"/>
</dbReference>
<reference evidence="8" key="1">
    <citation type="journal article" date="2006" name="Science">
        <title>Ancient noncoding elements conserved in the human genome.</title>
        <authorList>
            <person name="Venkatesh B."/>
            <person name="Kirkness E.F."/>
            <person name="Loh Y.H."/>
            <person name="Halpern A.L."/>
            <person name="Lee A.P."/>
            <person name="Johnson J."/>
            <person name="Dandona N."/>
            <person name="Viswanathan L.D."/>
            <person name="Tay A."/>
            <person name="Venter J.C."/>
            <person name="Strausberg R.L."/>
            <person name="Brenner S."/>
        </authorList>
    </citation>
    <scope>NUCLEOTIDE SEQUENCE [LARGE SCALE GENOMIC DNA]</scope>
</reference>
<keyword evidence="5" id="KW-0732">Signal</keyword>
<comment type="similarity">
    <text evidence="2">Belongs to the neuropeptide B/W family.</text>
</comment>
<comment type="subcellular location">
    <subcellularLocation>
        <location evidence="1">Secreted</location>
    </subcellularLocation>
</comment>
<keyword evidence="3" id="KW-0964">Secreted</keyword>
<dbReference type="GO" id="GO:0001664">
    <property type="term" value="F:G protein-coupled receptor binding"/>
    <property type="evidence" value="ECO:0007669"/>
    <property type="project" value="InterPro"/>
</dbReference>
<sequence length="112" mass="12657">MNILHKFHVGPRGWGVGVLNLARGWYKQAAKTRYYTVGRASGILLGIHRSPYTRRRSLAQERPSDPLPSQTPATARHQPPIRRAFTPDPASLRPSFKESSQARWAEWSPSVL</sequence>
<accession>A0A4W3HWW8</accession>
<dbReference type="STRING" id="7868.ENSCMIP00000021983"/>
<evidence type="ECO:0000256" key="4">
    <source>
        <dbReference type="ARBA" id="ARBA00022685"/>
    </source>
</evidence>
<dbReference type="GO" id="GO:0007631">
    <property type="term" value="P:feeding behavior"/>
    <property type="evidence" value="ECO:0007669"/>
    <property type="project" value="TreeGrafter"/>
</dbReference>
<reference evidence="8" key="2">
    <citation type="journal article" date="2007" name="PLoS Biol.">
        <title>Survey sequencing and comparative analysis of the elephant shark (Callorhinchus milii) genome.</title>
        <authorList>
            <person name="Venkatesh B."/>
            <person name="Kirkness E.F."/>
            <person name="Loh Y.H."/>
            <person name="Halpern A.L."/>
            <person name="Lee A.P."/>
            <person name="Johnson J."/>
            <person name="Dandona N."/>
            <person name="Viswanathan L.D."/>
            <person name="Tay A."/>
            <person name="Venter J.C."/>
            <person name="Strausberg R.L."/>
            <person name="Brenner S."/>
        </authorList>
    </citation>
    <scope>NUCLEOTIDE SEQUENCE [LARGE SCALE GENOMIC DNA]</scope>
</reference>
<evidence type="ECO:0000313" key="8">
    <source>
        <dbReference type="Proteomes" id="UP000314986"/>
    </source>
</evidence>
<dbReference type="Proteomes" id="UP000314986">
    <property type="component" value="Unassembled WGS sequence"/>
</dbReference>
<dbReference type="InParanoid" id="A0A4W3HWW8"/>
<evidence type="ECO:0000256" key="1">
    <source>
        <dbReference type="ARBA" id="ARBA00004613"/>
    </source>
</evidence>
<dbReference type="GO" id="GO:0007186">
    <property type="term" value="P:G protein-coupled receptor signaling pathway"/>
    <property type="evidence" value="ECO:0007669"/>
    <property type="project" value="TreeGrafter"/>
</dbReference>
<evidence type="ECO:0000313" key="7">
    <source>
        <dbReference type="Ensembl" id="ENSCMIP00000021983.1"/>
    </source>
</evidence>
<feature type="region of interest" description="Disordered" evidence="6">
    <location>
        <begin position="54"/>
        <end position="112"/>
    </location>
</feature>
<dbReference type="Ensembl" id="ENSCMIT00000022369.1">
    <property type="protein sequence ID" value="ENSCMIP00000021983.1"/>
    <property type="gene ID" value="ENSCMIG00000009970.1"/>
</dbReference>
<dbReference type="AlphaFoldDB" id="A0A4W3HWW8"/>